<dbReference type="EMBL" id="JAINUF010000006">
    <property type="protein sequence ID" value="KAJ8356242.1"/>
    <property type="molecule type" value="Genomic_DNA"/>
</dbReference>
<evidence type="ECO:0000313" key="2">
    <source>
        <dbReference type="Proteomes" id="UP001152622"/>
    </source>
</evidence>
<dbReference type="OrthoDB" id="10266825at2759"/>
<keyword evidence="2" id="KW-1185">Reference proteome</keyword>
<accession>A0A9Q1IV49</accession>
<proteinExistence type="predicted"/>
<evidence type="ECO:0000313" key="1">
    <source>
        <dbReference type="EMBL" id="KAJ8356242.1"/>
    </source>
</evidence>
<dbReference type="Proteomes" id="UP001152622">
    <property type="component" value="Chromosome 6"/>
</dbReference>
<dbReference type="AlphaFoldDB" id="A0A9Q1IV49"/>
<organism evidence="1 2">
    <name type="scientific">Synaphobranchus kaupii</name>
    <name type="common">Kaup's arrowtooth eel</name>
    <dbReference type="NCBI Taxonomy" id="118154"/>
    <lineage>
        <taxon>Eukaryota</taxon>
        <taxon>Metazoa</taxon>
        <taxon>Chordata</taxon>
        <taxon>Craniata</taxon>
        <taxon>Vertebrata</taxon>
        <taxon>Euteleostomi</taxon>
        <taxon>Actinopterygii</taxon>
        <taxon>Neopterygii</taxon>
        <taxon>Teleostei</taxon>
        <taxon>Anguilliformes</taxon>
        <taxon>Synaphobranchidae</taxon>
        <taxon>Synaphobranchus</taxon>
    </lineage>
</organism>
<reference evidence="1" key="1">
    <citation type="journal article" date="2023" name="Science">
        <title>Genome structures resolve the early diversification of teleost fishes.</title>
        <authorList>
            <person name="Parey E."/>
            <person name="Louis A."/>
            <person name="Montfort J."/>
            <person name="Bouchez O."/>
            <person name="Roques C."/>
            <person name="Iampietro C."/>
            <person name="Lluch J."/>
            <person name="Castinel A."/>
            <person name="Donnadieu C."/>
            <person name="Desvignes T."/>
            <person name="Floi Bucao C."/>
            <person name="Jouanno E."/>
            <person name="Wen M."/>
            <person name="Mejri S."/>
            <person name="Dirks R."/>
            <person name="Jansen H."/>
            <person name="Henkel C."/>
            <person name="Chen W.J."/>
            <person name="Zahm M."/>
            <person name="Cabau C."/>
            <person name="Klopp C."/>
            <person name="Thompson A.W."/>
            <person name="Robinson-Rechavi M."/>
            <person name="Braasch I."/>
            <person name="Lecointre G."/>
            <person name="Bobe J."/>
            <person name="Postlethwait J.H."/>
            <person name="Berthelot C."/>
            <person name="Roest Crollius H."/>
            <person name="Guiguen Y."/>
        </authorList>
    </citation>
    <scope>NUCLEOTIDE SEQUENCE</scope>
    <source>
        <strain evidence="1">WJC10195</strain>
    </source>
</reference>
<name>A0A9Q1IV49_SYNKA</name>
<sequence length="68" mass="7120">MFPPSPRKSKNRCCLSTNLMAVLGKEALPVDDGGACLIVLLFADPHLLEGGQGGQDGAADPYRLIPSP</sequence>
<protein>
    <submittedName>
        <fullName evidence="1">Uncharacterized protein</fullName>
    </submittedName>
</protein>
<gene>
    <name evidence="1" type="ORF">SKAU_G00190360</name>
</gene>
<comment type="caution">
    <text evidence="1">The sequence shown here is derived from an EMBL/GenBank/DDBJ whole genome shotgun (WGS) entry which is preliminary data.</text>
</comment>